<accession>A0ABM1KH03</accession>
<dbReference type="PROSITE" id="PS50804">
    <property type="entry name" value="SCAN_BOX"/>
    <property type="match status" value="2"/>
</dbReference>
<keyword evidence="3" id="KW-0479">Metal-binding</keyword>
<keyword evidence="8" id="KW-0238">DNA-binding</keyword>
<dbReference type="SMART" id="SM00355">
    <property type="entry name" value="ZnF_C2H2"/>
    <property type="match status" value="26"/>
</dbReference>
<dbReference type="PROSITE" id="PS50157">
    <property type="entry name" value="ZINC_FINGER_C2H2_2"/>
    <property type="match status" value="26"/>
</dbReference>
<evidence type="ECO:0000256" key="2">
    <source>
        <dbReference type="ARBA" id="ARBA00006991"/>
    </source>
</evidence>
<keyword evidence="10" id="KW-0539">Nucleus</keyword>
<feature type="domain" description="C2H2-type" evidence="13">
    <location>
        <begin position="1192"/>
        <end position="1219"/>
    </location>
</feature>
<feature type="domain" description="C2H2-type" evidence="13">
    <location>
        <begin position="1080"/>
        <end position="1107"/>
    </location>
</feature>
<dbReference type="InterPro" id="IPR003309">
    <property type="entry name" value="SCAN_dom"/>
</dbReference>
<proteinExistence type="inferred from homology"/>
<name>A0ABM1KH03_GEKJA</name>
<keyword evidence="6" id="KW-0862">Zinc</keyword>
<feature type="domain" description="C2H2-type" evidence="13">
    <location>
        <begin position="800"/>
        <end position="827"/>
    </location>
</feature>
<gene>
    <name evidence="16" type="primary">LOC107115742</name>
</gene>
<evidence type="ECO:0000256" key="9">
    <source>
        <dbReference type="ARBA" id="ARBA00023163"/>
    </source>
</evidence>
<feature type="domain" description="C2H2-type" evidence="13">
    <location>
        <begin position="1416"/>
        <end position="1443"/>
    </location>
</feature>
<reference evidence="16" key="1">
    <citation type="submission" date="2025-08" db="UniProtKB">
        <authorList>
            <consortium name="RefSeq"/>
        </authorList>
    </citation>
    <scope>IDENTIFICATION</scope>
</reference>
<dbReference type="Pfam" id="PF02023">
    <property type="entry name" value="SCAN"/>
    <property type="match status" value="2"/>
</dbReference>
<dbReference type="PANTHER" id="PTHR24393">
    <property type="entry name" value="ZINC FINGER PROTEIN"/>
    <property type="match status" value="1"/>
</dbReference>
<feature type="domain" description="C2H2-type" evidence="13">
    <location>
        <begin position="912"/>
        <end position="939"/>
    </location>
</feature>
<evidence type="ECO:0000256" key="10">
    <source>
        <dbReference type="ARBA" id="ARBA00023242"/>
    </source>
</evidence>
<keyword evidence="7" id="KW-0805">Transcription regulation</keyword>
<feature type="domain" description="C2H2-type" evidence="13">
    <location>
        <begin position="1164"/>
        <end position="1191"/>
    </location>
</feature>
<feature type="domain" description="C2H2-type" evidence="13">
    <location>
        <begin position="828"/>
        <end position="855"/>
    </location>
</feature>
<keyword evidence="4" id="KW-0677">Repeat</keyword>
<feature type="domain" description="SCAN box" evidence="14">
    <location>
        <begin position="439"/>
        <end position="517"/>
    </location>
</feature>
<feature type="domain" description="C2H2-type" evidence="13">
    <location>
        <begin position="1304"/>
        <end position="1331"/>
    </location>
</feature>
<dbReference type="Proteomes" id="UP000694871">
    <property type="component" value="Unplaced"/>
</dbReference>
<comment type="subcellular location">
    <subcellularLocation>
        <location evidence="1">Nucleus</location>
    </subcellularLocation>
</comment>
<feature type="domain" description="C2H2-type" evidence="13">
    <location>
        <begin position="940"/>
        <end position="967"/>
    </location>
</feature>
<keyword evidence="15" id="KW-1185">Reference proteome</keyword>
<feature type="domain" description="C2H2-type" evidence="13">
    <location>
        <begin position="772"/>
        <end position="799"/>
    </location>
</feature>
<dbReference type="Gene3D" id="1.10.4020.10">
    <property type="entry name" value="DNA breaking-rejoining enzymes"/>
    <property type="match status" value="2"/>
</dbReference>
<comment type="similarity">
    <text evidence="2">Belongs to the krueppel C2H2-type zinc-finger protein family.</text>
</comment>
<feature type="domain" description="C2H2-type" evidence="13">
    <location>
        <begin position="1360"/>
        <end position="1387"/>
    </location>
</feature>
<feature type="region of interest" description="Disordered" evidence="12">
    <location>
        <begin position="217"/>
        <end position="241"/>
    </location>
</feature>
<dbReference type="RefSeq" id="XP_015272990.1">
    <property type="nucleotide sequence ID" value="XM_015417504.1"/>
</dbReference>
<feature type="domain" description="C2H2-type" evidence="13">
    <location>
        <begin position="1108"/>
        <end position="1135"/>
    </location>
</feature>
<feature type="domain" description="C2H2-type" evidence="13">
    <location>
        <begin position="1388"/>
        <end position="1415"/>
    </location>
</feature>
<feature type="domain" description="C2H2-type" evidence="13">
    <location>
        <begin position="1136"/>
        <end position="1163"/>
    </location>
</feature>
<keyword evidence="5 11" id="KW-0863">Zinc-finger</keyword>
<feature type="domain" description="C2H2-type" evidence="13">
    <location>
        <begin position="680"/>
        <end position="707"/>
    </location>
</feature>
<dbReference type="Pfam" id="PF00096">
    <property type="entry name" value="zf-C2H2"/>
    <property type="match status" value="23"/>
</dbReference>
<dbReference type="Gene3D" id="3.30.160.60">
    <property type="entry name" value="Classic Zinc Finger"/>
    <property type="match status" value="26"/>
</dbReference>
<feature type="region of interest" description="Disordered" evidence="12">
    <location>
        <begin position="570"/>
        <end position="617"/>
    </location>
</feature>
<evidence type="ECO:0000256" key="8">
    <source>
        <dbReference type="ARBA" id="ARBA00023125"/>
    </source>
</evidence>
<evidence type="ECO:0000256" key="3">
    <source>
        <dbReference type="ARBA" id="ARBA00022723"/>
    </source>
</evidence>
<keyword evidence="9" id="KW-0804">Transcription</keyword>
<feature type="domain" description="C2H2-type" evidence="13">
    <location>
        <begin position="1444"/>
        <end position="1471"/>
    </location>
</feature>
<dbReference type="GeneID" id="107115742"/>
<feature type="domain" description="C2H2-type" evidence="13">
    <location>
        <begin position="884"/>
        <end position="911"/>
    </location>
</feature>
<feature type="domain" description="C2H2-type" evidence="13">
    <location>
        <begin position="1472"/>
        <end position="1499"/>
    </location>
</feature>
<feature type="domain" description="C2H2-type" evidence="13">
    <location>
        <begin position="1052"/>
        <end position="1079"/>
    </location>
</feature>
<evidence type="ECO:0000259" key="14">
    <source>
        <dbReference type="PROSITE" id="PS50804"/>
    </source>
</evidence>
<feature type="domain" description="C2H2-type" evidence="13">
    <location>
        <begin position="1024"/>
        <end position="1051"/>
    </location>
</feature>
<feature type="domain" description="SCAN box" evidence="14">
    <location>
        <begin position="123"/>
        <end position="201"/>
    </location>
</feature>
<dbReference type="SUPFAM" id="SSF47353">
    <property type="entry name" value="Retrovirus capsid dimerization domain-like"/>
    <property type="match status" value="2"/>
</dbReference>
<evidence type="ECO:0000256" key="1">
    <source>
        <dbReference type="ARBA" id="ARBA00004123"/>
    </source>
</evidence>
<dbReference type="InterPro" id="IPR038269">
    <property type="entry name" value="SCAN_sf"/>
</dbReference>
<dbReference type="SMART" id="SM00431">
    <property type="entry name" value="SCAN"/>
    <property type="match status" value="2"/>
</dbReference>
<sequence length="1501" mass="172850">MQAPLVQSGSFLESFGLLTLVDPDSCEADYLLIGSLSLVAGKIMPPSEKPSPWKDAKAFLASFEQVAEACQWPQEEWATRLLPALSREAEKAFKGLGVGDREDYGKLKAAILRGEALSRDKQREEFRHFCYQEAEGPRGAYGRLWKLCRGWLRVENHSKEQILELLVLEQLLSVLPPEIQSRVRESGPESCSQVVALAEELLLRQEKQVPLEEIAGARAGQDPSESKQGHPSVGVKEEEDGEASLLGKAGYLLGPQTGESIMWKRITYSSPAAPELSDHSEQEMEKETPTFPKLEEIPEGRGITPHVLQAVNTGEILQKRTGHPINQPAGEGSLSLQQWEGQWQEFLRMLESSHSPRGIPHLPEKPSPWEDAKAFLASFEQVAEACWWPKEEWVTRLLPALGGEAEKAFKGLGVGDREDYGKLKAAILREDALSREKQREEFRHFCYQEAEGPREAYSQLREMCRGWLRVENHSKEEILELLVLEQLLSVLPPEIQSRVRESGPESCSHAVALAEEFLLRQEKQVPLKEAAGNISEAGQGLSENGWRHPSMDIKEEEDREVSLLGSLGKMAGEVQGSTLENTKEEDPEGDFRDPDGIRRKEGADTDEKRDEPIPFQGRGFHEIPVQEESLTENRRNEGLCSNQRIQCREKENEKVAFGKIFIQKMNIVPQEQILSGEKLYNCSECGKNFSCRTALVFHQRIHSGGDQENQEDEKRHELSLGKAECAELKGNFRNRGGPKRQRGIHLVQRRDQATPCQGQDVHEVIHMAEEMYKCLECALDFSDQTQYNIHLQKHNGKNIPKCLQCGKSFSCRSELLRHQRIHTTGERYSCLFCSRSFSHKANLIHHQRIHSKEEPFTSSGNVKSFSDERKGNVHFPKHNRMKAYKCFQCGKYFRSKSQLLVHQRTHTGEKPFECSECGKKFSQSGNLQQHLRTHTGEKPFECSDCGKKFNQSCHLLQHQRTHTGEKPFECSECGKKFNWSVNLQRHQRIHTGEKPFECSKCGKSFKWSVNLQRHQRIHICEKPFECSQCRKKFMHSYDLQWHERIHTGEKPFECSDCGKKFSRSFNLQQHLRTHTGEKHFECSECGKRFIQGCNLQRHQRTHTGEKPFECSVCRKRFIQSCHLQRHQRTHTGEKPFECSECGKSFNWSFALQRHQRIHTGEKLFECSECGKRFIQSFALQRHQRIHTGEKPFECSECGKRFNWGGSLQRHQRTHTGKKPFECSECGKKFKQSCNLQRHQRTHTGEKPLNAPECGKKFSQSFHLQRHQRIHTGEKPFECSDCGKKFSQSFHLQEHLTIHTGEKPFQCPQCGKKFNKSCYLQRHERTHTGEKPFECSVCGKSFIWRFHLQRHQRIHTGEKPFECSECGKKFSQSGHLLQHQRIHTGEKPFECSECPKSFTHRFCLQQHYRIHTGEKPFGCSECGKSFSQRTNLIQHQRIHSGEKPYKCSECGKRFSRCSDVQRHQRVHTGEKPFECSDCGKRFIQKSSLQQHHRIHMRNSIDS</sequence>
<dbReference type="InterPro" id="IPR013087">
    <property type="entry name" value="Znf_C2H2_type"/>
</dbReference>
<evidence type="ECO:0000313" key="15">
    <source>
        <dbReference type="Proteomes" id="UP000694871"/>
    </source>
</evidence>
<evidence type="ECO:0000259" key="13">
    <source>
        <dbReference type="PROSITE" id="PS50157"/>
    </source>
</evidence>
<feature type="domain" description="C2H2-type" evidence="13">
    <location>
        <begin position="1220"/>
        <end position="1247"/>
    </location>
</feature>
<evidence type="ECO:0000256" key="6">
    <source>
        <dbReference type="ARBA" id="ARBA00022833"/>
    </source>
</evidence>
<feature type="domain" description="C2H2-type" evidence="13">
    <location>
        <begin position="1248"/>
        <end position="1275"/>
    </location>
</feature>
<evidence type="ECO:0000256" key="5">
    <source>
        <dbReference type="ARBA" id="ARBA00022771"/>
    </source>
</evidence>
<dbReference type="PROSITE" id="PS00028">
    <property type="entry name" value="ZINC_FINGER_C2H2_1"/>
    <property type="match status" value="25"/>
</dbReference>
<feature type="domain" description="C2H2-type" evidence="13">
    <location>
        <begin position="1276"/>
        <end position="1303"/>
    </location>
</feature>
<dbReference type="PANTHER" id="PTHR24393:SF15">
    <property type="entry name" value="IP01243P-RELATED"/>
    <property type="match status" value="1"/>
</dbReference>
<dbReference type="SUPFAM" id="SSF57667">
    <property type="entry name" value="beta-beta-alpha zinc fingers"/>
    <property type="match status" value="15"/>
</dbReference>
<feature type="domain" description="C2H2-type" evidence="13">
    <location>
        <begin position="996"/>
        <end position="1023"/>
    </location>
</feature>
<dbReference type="InterPro" id="IPR036236">
    <property type="entry name" value="Znf_C2H2_sf"/>
</dbReference>
<evidence type="ECO:0000256" key="12">
    <source>
        <dbReference type="SAM" id="MobiDB-lite"/>
    </source>
</evidence>
<evidence type="ECO:0000256" key="11">
    <source>
        <dbReference type="PROSITE-ProRule" id="PRU00042"/>
    </source>
</evidence>
<evidence type="ECO:0000256" key="4">
    <source>
        <dbReference type="ARBA" id="ARBA00022737"/>
    </source>
</evidence>
<evidence type="ECO:0000256" key="7">
    <source>
        <dbReference type="ARBA" id="ARBA00023015"/>
    </source>
</evidence>
<feature type="domain" description="C2H2-type" evidence="13">
    <location>
        <begin position="968"/>
        <end position="995"/>
    </location>
</feature>
<feature type="compositionally biased region" description="Basic and acidic residues" evidence="12">
    <location>
        <begin position="581"/>
        <end position="612"/>
    </location>
</feature>
<organism evidence="15 16">
    <name type="scientific">Gekko japonicus</name>
    <name type="common">Schlegel's Japanese gecko</name>
    <dbReference type="NCBI Taxonomy" id="146911"/>
    <lineage>
        <taxon>Eukaryota</taxon>
        <taxon>Metazoa</taxon>
        <taxon>Chordata</taxon>
        <taxon>Craniata</taxon>
        <taxon>Vertebrata</taxon>
        <taxon>Euteleostomi</taxon>
        <taxon>Lepidosauria</taxon>
        <taxon>Squamata</taxon>
        <taxon>Bifurcata</taxon>
        <taxon>Gekkota</taxon>
        <taxon>Gekkonidae</taxon>
        <taxon>Gekkoninae</taxon>
        <taxon>Gekko</taxon>
    </lineage>
</organism>
<evidence type="ECO:0000313" key="16">
    <source>
        <dbReference type="RefSeq" id="XP_015272990.1"/>
    </source>
</evidence>
<protein>
    <submittedName>
        <fullName evidence="16">Zinc finger protein 721-like</fullName>
    </submittedName>
</protein>
<feature type="domain" description="C2H2-type" evidence="13">
    <location>
        <begin position="1332"/>
        <end position="1359"/>
    </location>
</feature>